<evidence type="ECO:0000256" key="1">
    <source>
        <dbReference type="ARBA" id="ARBA00004123"/>
    </source>
</evidence>
<feature type="region of interest" description="Disordered" evidence="4">
    <location>
        <begin position="656"/>
        <end position="683"/>
    </location>
</feature>
<dbReference type="GO" id="GO:0000076">
    <property type="term" value="P:DNA replication checkpoint signaling"/>
    <property type="evidence" value="ECO:0007669"/>
    <property type="project" value="TreeGrafter"/>
</dbReference>
<dbReference type="GO" id="GO:0043111">
    <property type="term" value="P:replication fork arrest"/>
    <property type="evidence" value="ECO:0007669"/>
    <property type="project" value="TreeGrafter"/>
</dbReference>
<keyword evidence="2" id="KW-0539">Nucleus</keyword>
<sequence>MEGLTAICVGLGEIEEGEDGNAIGYDTGEHCSENLKDLLRFLRRDDPQTREVFKQVCKWNIVGKQLLPIIEYCHEDRNLVLSTVKVLVLLTMPIEFSSIDIPQQLEDLWAIKSSITHSEVVPVIMSLLESPLENLECESFTEDDWKLVQLVVTLFRNILAIQDISPHQKAGGASTLQFTYLRDKFLELLFRENVMDVILVLSQHVGGSCRYLQHDNLLVLETFYYIFIGQEPELIAKAYSKCSKVDEVVVSSVNTLTEIMQEEREKRRLIRQRNLGCYSQFGGTFTRLSLDGSKTLLKGNPLVSHDARLKVHKNHRGPMKRTAWDQGRLPSTNHKILELLYDFINQFLEGGYNVLMESVREDIEKEHHSIQNSDVLVFIQVAQFVVSFQYHKFSNKPNAGAHTNSPVNCHSDDTLFPGSICGPIAETLNESMFQLVNHKWRYAFDTLKETNDCKFLSAAGSFMKTMLLMLDLVLKQSPDDSNENQTTRILLYKLFYDQTDEGMTQFILNQIKSFDTHKQAKSYLADLLEAMSIVLQLMEKLQACGMLRVSKKLRKKQKKKTMMDDEKVNHGNIFPDKTTVQNDQEGSDGEKGTFAYPDMQGDNSIPSQVDEPMVLGVNNTNIDDHEETPENFNAVQKDIDGFSNERPMNIDVVNVDDESSEHKRTSESFHDLNNDTNNQSGEEEDVMTGEVDLKVSALVSALASNSIVQNLCWLLKFYKTNSIITNDSIVRMLQRICDDLELSPMLYQLSLLTIFYNILEEQNLRPCKEYESIVGFLTALVRRMLRKMKSCPLLFIEVLFWKTRSECFYINCESMLNDLSSIKKSNKKGSFIGEGELHSSDRQGWNSRSIADALGDDEADFVLSHGDFVRDKAHGGEGGSNQNLGEEEEHNFESISDEEHCETRKFDKEDHFVEKEVERVRKRRKLSVLGNELKEKVKELYEKYKDQQHCDRLIAEALDPDGKVSPLQVSKALKHLGLKIPRKKRTPSTTHVANQFGPPQLEESSVRTINTRKRVQAFSEEQEQKIKALFEQFKAQKRCSQMIANALGPEGTFTAAKVTRKLKQLGLLLGLLVPKKKSNSNLHLRNETSSDNSDDETLMSMKMRSKKQVMGSAHEEKQDESDDELLSKVVKKISKKTEDNRTNNSTAEEGFAEMDSEMSSRGDFEDTSEVQGNEDLPSKNQAGNGGSGFDSERRDLQRLEVIHELDDDDDDDDDAPIPLSNNNNRRTEGSRRRLRMALIDLDEEE</sequence>
<proteinExistence type="predicted"/>
<evidence type="ECO:0000313" key="7">
    <source>
        <dbReference type="Proteomes" id="UP000595140"/>
    </source>
</evidence>
<dbReference type="InterPro" id="IPR044998">
    <property type="entry name" value="Timeless"/>
</dbReference>
<feature type="compositionally biased region" description="Acidic residues" evidence="4">
    <location>
        <begin position="1205"/>
        <end position="1215"/>
    </location>
</feature>
<evidence type="ECO:0000259" key="5">
    <source>
        <dbReference type="Pfam" id="PF04821"/>
    </source>
</evidence>
<accession>A0A484LMT7</accession>
<feature type="region of interest" description="Disordered" evidence="4">
    <location>
        <begin position="555"/>
        <end position="592"/>
    </location>
</feature>
<feature type="region of interest" description="Disordered" evidence="4">
    <location>
        <begin position="872"/>
        <end position="902"/>
    </location>
</feature>
<dbReference type="PANTHER" id="PTHR22940">
    <property type="entry name" value="TIMEOUT/TIMELESS-2"/>
    <property type="match status" value="1"/>
</dbReference>
<organism evidence="6 7">
    <name type="scientific">Cuscuta campestris</name>
    <dbReference type="NCBI Taxonomy" id="132261"/>
    <lineage>
        <taxon>Eukaryota</taxon>
        <taxon>Viridiplantae</taxon>
        <taxon>Streptophyta</taxon>
        <taxon>Embryophyta</taxon>
        <taxon>Tracheophyta</taxon>
        <taxon>Spermatophyta</taxon>
        <taxon>Magnoliopsida</taxon>
        <taxon>eudicotyledons</taxon>
        <taxon>Gunneridae</taxon>
        <taxon>Pentapetalae</taxon>
        <taxon>asterids</taxon>
        <taxon>lamiids</taxon>
        <taxon>Solanales</taxon>
        <taxon>Convolvulaceae</taxon>
        <taxon>Cuscuteae</taxon>
        <taxon>Cuscuta</taxon>
        <taxon>Cuscuta subgen. Grammica</taxon>
        <taxon>Cuscuta sect. Cleistogrammica</taxon>
    </lineage>
</organism>
<dbReference type="GO" id="GO:0003677">
    <property type="term" value="F:DNA binding"/>
    <property type="evidence" value="ECO:0007669"/>
    <property type="project" value="TreeGrafter"/>
</dbReference>
<gene>
    <name evidence="6" type="ORF">CCAM_LOCUS19390</name>
</gene>
<dbReference type="EMBL" id="OOIL02001679">
    <property type="protein sequence ID" value="VFQ77614.1"/>
    <property type="molecule type" value="Genomic_DNA"/>
</dbReference>
<feature type="compositionally biased region" description="Acidic residues" evidence="4">
    <location>
        <begin position="885"/>
        <end position="896"/>
    </location>
</feature>
<evidence type="ECO:0000256" key="3">
    <source>
        <dbReference type="ARBA" id="ARBA00023306"/>
    </source>
</evidence>
<keyword evidence="3" id="KW-0131">Cell cycle</keyword>
<feature type="region of interest" description="Disordered" evidence="4">
    <location>
        <begin position="1103"/>
        <end position="1232"/>
    </location>
</feature>
<feature type="compositionally biased region" description="Basic and acidic residues" evidence="4">
    <location>
        <begin position="1190"/>
        <end position="1204"/>
    </location>
</feature>
<comment type="subcellular location">
    <subcellularLocation>
        <location evidence="1">Nucleus</location>
    </subcellularLocation>
</comment>
<dbReference type="GO" id="GO:0006281">
    <property type="term" value="P:DNA repair"/>
    <property type="evidence" value="ECO:0007669"/>
    <property type="project" value="TreeGrafter"/>
</dbReference>
<evidence type="ECO:0000313" key="6">
    <source>
        <dbReference type="EMBL" id="VFQ77614.1"/>
    </source>
</evidence>
<reference evidence="6 7" key="1">
    <citation type="submission" date="2018-04" db="EMBL/GenBank/DDBJ databases">
        <authorList>
            <person name="Vogel A."/>
        </authorList>
    </citation>
    <scope>NUCLEOTIDE SEQUENCE [LARGE SCALE GENOMIC DNA]</scope>
</reference>
<dbReference type="InterPro" id="IPR006906">
    <property type="entry name" value="Timeless_N"/>
</dbReference>
<dbReference type="PANTHER" id="PTHR22940:SF4">
    <property type="entry name" value="PROTEIN TIMELESS HOMOLOG"/>
    <property type="match status" value="1"/>
</dbReference>
<protein>
    <recommendedName>
        <fullName evidence="5">Timeless N-terminal domain-containing protein</fullName>
    </recommendedName>
</protein>
<dbReference type="GO" id="GO:0031298">
    <property type="term" value="C:replication fork protection complex"/>
    <property type="evidence" value="ECO:0007669"/>
    <property type="project" value="TreeGrafter"/>
</dbReference>
<dbReference type="Proteomes" id="UP000595140">
    <property type="component" value="Unassembled WGS sequence"/>
</dbReference>
<evidence type="ECO:0000256" key="4">
    <source>
        <dbReference type="SAM" id="MobiDB-lite"/>
    </source>
</evidence>
<name>A0A484LMT7_9ASTE</name>
<dbReference type="OrthoDB" id="310853at2759"/>
<keyword evidence="7" id="KW-1185">Reference proteome</keyword>
<dbReference type="AlphaFoldDB" id="A0A484LMT7"/>
<feature type="domain" description="Timeless N-terminal" evidence="5">
    <location>
        <begin position="25"/>
        <end position="286"/>
    </location>
</feature>
<feature type="compositionally biased region" description="Basic and acidic residues" evidence="4">
    <location>
        <begin position="660"/>
        <end position="673"/>
    </location>
</feature>
<evidence type="ECO:0000256" key="2">
    <source>
        <dbReference type="ARBA" id="ARBA00023242"/>
    </source>
</evidence>
<dbReference type="Pfam" id="PF04821">
    <property type="entry name" value="TIMELESS"/>
    <property type="match status" value="1"/>
</dbReference>